<evidence type="ECO:0000313" key="5">
    <source>
        <dbReference type="Proteomes" id="UP000533469"/>
    </source>
</evidence>
<proteinExistence type="predicted"/>
<evidence type="ECO:0000313" key="4">
    <source>
        <dbReference type="EMBL" id="MBB3771537.1"/>
    </source>
</evidence>
<gene>
    <name evidence="4" type="ORF">FHS55_002136</name>
</gene>
<evidence type="ECO:0000259" key="3">
    <source>
        <dbReference type="Pfam" id="PF20454"/>
    </source>
</evidence>
<organism evidence="4 5">
    <name type="scientific">Ancylobacter tetraedralis</name>
    <dbReference type="NCBI Taxonomy" id="217068"/>
    <lineage>
        <taxon>Bacteria</taxon>
        <taxon>Pseudomonadati</taxon>
        <taxon>Pseudomonadota</taxon>
        <taxon>Alphaproteobacteria</taxon>
        <taxon>Hyphomicrobiales</taxon>
        <taxon>Xanthobacteraceae</taxon>
        <taxon>Ancylobacter</taxon>
    </lineage>
</organism>
<dbReference type="InterPro" id="IPR046453">
    <property type="entry name" value="GpA_ATPase"/>
</dbReference>
<dbReference type="Pfam" id="PF20454">
    <property type="entry name" value="GpA_nuclease"/>
    <property type="match status" value="1"/>
</dbReference>
<dbReference type="Pfam" id="PF05876">
    <property type="entry name" value="GpA_ATPase"/>
    <property type="match status" value="1"/>
</dbReference>
<dbReference type="Proteomes" id="UP000533469">
    <property type="component" value="Unassembled WGS sequence"/>
</dbReference>
<dbReference type="GO" id="GO:0016887">
    <property type="term" value="F:ATP hydrolysis activity"/>
    <property type="evidence" value="ECO:0007669"/>
    <property type="project" value="InterPro"/>
</dbReference>
<sequence length="677" mass="75028">MRLVAERLSAAIRPQLPLPFDVWLARNIVLVDGERKGERWSAADAPYLVEVARCLSIEHPCNLVTVRKSQQTGVSILALAWCLYLAEVAPDNIIYGVPGIDMLQDINGQKLQPLIDAWQKETGKRIILPGKERSGAGSTVYEKRFPGGYISLANANVATDLSMRTTRYGVKDELSKWSETAKGEDPEELFFGRFTAFLRQKSYKIFELSTPEQDSGDELGEAPGHCRIDRSFRRSDQRFWHIRCPECPPADDFEFVQTDAGFHVDRAQPHKSYYVCPNCGHWMSEMERVAAVRAGRFIATREGPDRHPGFHIDGFISLMLSYEAIANAKITAERTGSEAGIAGYTKRVLALPFQERGNAPDHERLMERREAYERGVIPPDGLIFVGGVDVQGDGLWYELPAFAEDRQSWVVDAGFLAGSTDDPNAGAWLLLEELHAKSWPDAHGNARRLDAIAVDAGDGNRTSQVIEWCRRHVNAYAIKGLKGRGVPAIGQPSNKSVKKDGKLRKFRGGKVWPVGTWSLKSEFYGNLHRKGLAAGAEVDPPGYCHFHADLGEEYFKQITAEWFEQKMVNGRYHEEWKKLRKDNHLLDARIYAMAMAELLGISRLTRDGWAALRARYAVAAPADLFASEVAKQAVAGGGSASAPLDAAPSPIPASPAPPPPVPPAQPSRRRGSWGAYS</sequence>
<evidence type="ECO:0000259" key="2">
    <source>
        <dbReference type="Pfam" id="PF05876"/>
    </source>
</evidence>
<keyword evidence="5" id="KW-1185">Reference proteome</keyword>
<evidence type="ECO:0000256" key="1">
    <source>
        <dbReference type="SAM" id="MobiDB-lite"/>
    </source>
</evidence>
<name>A0A839Z9Y6_9HYPH</name>
<dbReference type="EMBL" id="JACICD010000003">
    <property type="protein sequence ID" value="MBB3771537.1"/>
    <property type="molecule type" value="Genomic_DNA"/>
</dbReference>
<comment type="caution">
    <text evidence="4">The sequence shown here is derived from an EMBL/GenBank/DDBJ whole genome shotgun (WGS) entry which is preliminary data.</text>
</comment>
<feature type="domain" description="Phage terminase large subunit GpA ATPase" evidence="2">
    <location>
        <begin position="39"/>
        <end position="296"/>
    </location>
</feature>
<protein>
    <submittedName>
        <fullName evidence="4">Phage terminase large subunit GpA-like protein</fullName>
    </submittedName>
</protein>
<reference evidence="4 5" key="1">
    <citation type="submission" date="2020-08" db="EMBL/GenBank/DDBJ databases">
        <title>Genomic Encyclopedia of Type Strains, Phase IV (KMG-IV): sequencing the most valuable type-strain genomes for metagenomic binning, comparative biology and taxonomic classification.</title>
        <authorList>
            <person name="Goeker M."/>
        </authorList>
    </citation>
    <scope>NUCLEOTIDE SEQUENCE [LARGE SCALE GENOMIC DNA]</scope>
    <source>
        <strain evidence="4 5">DSM 5895</strain>
    </source>
</reference>
<feature type="domain" description="Terminase large subunit GpA endonuclease" evidence="3">
    <location>
        <begin position="307"/>
        <end position="603"/>
    </location>
</feature>
<dbReference type="AlphaFoldDB" id="A0A839Z9Y6"/>
<feature type="compositionally biased region" description="Pro residues" evidence="1">
    <location>
        <begin position="649"/>
        <end position="665"/>
    </location>
</feature>
<dbReference type="GO" id="GO:0004519">
    <property type="term" value="F:endonuclease activity"/>
    <property type="evidence" value="ECO:0007669"/>
    <property type="project" value="InterPro"/>
</dbReference>
<dbReference type="InterPro" id="IPR046454">
    <property type="entry name" value="GpA_endonuclease"/>
</dbReference>
<feature type="region of interest" description="Disordered" evidence="1">
    <location>
        <begin position="637"/>
        <end position="677"/>
    </location>
</feature>
<accession>A0A839Z9Y6</accession>